<comment type="caution">
    <text evidence="2">The sequence shown here is derived from an EMBL/GenBank/DDBJ whole genome shotgun (WGS) entry which is preliminary data.</text>
</comment>
<gene>
    <name evidence="2" type="ORF">FDK22_00740</name>
</gene>
<dbReference type="EMBL" id="VANU01000001">
    <property type="protein sequence ID" value="TLP40573.1"/>
    <property type="molecule type" value="Genomic_DNA"/>
</dbReference>
<dbReference type="AlphaFoldDB" id="A0A5R8Y4J0"/>
<dbReference type="PROSITE" id="PS50887">
    <property type="entry name" value="GGDEF"/>
    <property type="match status" value="1"/>
</dbReference>
<keyword evidence="3" id="KW-1185">Reference proteome</keyword>
<sequence length="269" mass="31126">MKTKLKEITDSTINELLKNEIILPSIYFQCFDKHAKTSEVDVHENSFEKELSDLIIDEFNAINNYVNEAITTIDVASGLTLDAQKAIKENNTLLLKNLYNQIGDLRKELELITDNIYKDYLTKVNNKKWLYHKYLTKDAKFKDDALITLIDVSDYEYISSTYNKLISNNLLIYISNYLKEKLKEEGLDFEITRYLSNKFIITFNEEDIVSIASLIDNISNILFGTTLKSNSGIIIKPTFEFSMAKVKKDESFHEILANLIKTIEAKKEK</sequence>
<dbReference type="Proteomes" id="UP000308901">
    <property type="component" value="Unassembled WGS sequence"/>
</dbReference>
<protein>
    <submittedName>
        <fullName evidence="2">Diguanylate cyclase</fullName>
    </submittedName>
</protein>
<dbReference type="Gene3D" id="3.30.70.270">
    <property type="match status" value="1"/>
</dbReference>
<organism evidence="2 3">
    <name type="scientific">Arcobacter arenosus</name>
    <dbReference type="NCBI Taxonomy" id="2576037"/>
    <lineage>
        <taxon>Bacteria</taxon>
        <taxon>Pseudomonadati</taxon>
        <taxon>Campylobacterota</taxon>
        <taxon>Epsilonproteobacteria</taxon>
        <taxon>Campylobacterales</taxon>
        <taxon>Arcobacteraceae</taxon>
        <taxon>Arcobacter</taxon>
    </lineage>
</organism>
<reference evidence="2 3" key="1">
    <citation type="submission" date="2019-05" db="EMBL/GenBank/DDBJ databases">
        <title>Arcobacter sp. nov., isolated from sea sediment.</title>
        <authorList>
            <person name="Kim W."/>
        </authorList>
    </citation>
    <scope>NUCLEOTIDE SEQUENCE [LARGE SCALE GENOMIC DNA]</scope>
    <source>
        <strain evidence="2 3">CAU 1517</strain>
    </source>
</reference>
<name>A0A5R8Y4J0_9BACT</name>
<evidence type="ECO:0000313" key="3">
    <source>
        <dbReference type="Proteomes" id="UP000308901"/>
    </source>
</evidence>
<dbReference type="InterPro" id="IPR043128">
    <property type="entry name" value="Rev_trsase/Diguanyl_cyclase"/>
</dbReference>
<evidence type="ECO:0000259" key="1">
    <source>
        <dbReference type="PROSITE" id="PS50887"/>
    </source>
</evidence>
<proteinExistence type="predicted"/>
<dbReference type="RefSeq" id="WP_138150863.1">
    <property type="nucleotide sequence ID" value="NZ_VANU01000001.1"/>
</dbReference>
<accession>A0A5R8Y4J0</accession>
<feature type="domain" description="GGDEF" evidence="1">
    <location>
        <begin position="143"/>
        <end position="269"/>
    </location>
</feature>
<evidence type="ECO:0000313" key="2">
    <source>
        <dbReference type="EMBL" id="TLP40573.1"/>
    </source>
</evidence>
<dbReference type="InterPro" id="IPR000160">
    <property type="entry name" value="GGDEF_dom"/>
</dbReference>
<dbReference type="OrthoDB" id="5343745at2"/>